<dbReference type="Proteomes" id="UP000005945">
    <property type="component" value="Unassembled WGS sequence"/>
</dbReference>
<keyword evidence="2" id="KW-0805">Transcription regulation</keyword>
<dbReference type="EMBL" id="ABED02000026">
    <property type="protein sequence ID" value="EDP21483.1"/>
    <property type="molecule type" value="Genomic_DNA"/>
</dbReference>
<dbReference type="SMART" id="SM01061">
    <property type="entry name" value="CAT_RBD"/>
    <property type="match status" value="1"/>
</dbReference>
<dbReference type="SUPFAM" id="SSF50151">
    <property type="entry name" value="SacY-like RNA-binding domain"/>
    <property type="match status" value="1"/>
</dbReference>
<dbReference type="Gene3D" id="1.10.1790.10">
    <property type="entry name" value="PRD domain"/>
    <property type="match status" value="2"/>
</dbReference>
<dbReference type="InterPro" id="IPR011608">
    <property type="entry name" value="PRD"/>
</dbReference>
<dbReference type="GO" id="GO:0003723">
    <property type="term" value="F:RNA binding"/>
    <property type="evidence" value="ECO:0007669"/>
    <property type="project" value="InterPro"/>
</dbReference>
<evidence type="ECO:0000256" key="2">
    <source>
        <dbReference type="ARBA" id="ARBA00023015"/>
    </source>
</evidence>
<dbReference type="Pfam" id="PF00874">
    <property type="entry name" value="PRD"/>
    <property type="match status" value="2"/>
</dbReference>
<proteinExistence type="predicted"/>
<sequence length="341" mass="38642">MRLEFRAVQRIDILCTGSYNQKQTSEFISACNCSIRHEHQREGGNGIPLVLVPFFFFTKAAAWKRRSAAMQAVKVFNNNAVSVVMPDGREAILVGNGLGFGRRPGDVIDKSRVSKVYYVQNELQTKFLKMLDNVTPQVMQAAERISLAAEEQGILLSSKSTISLVDHISFALERVEKGTFLPNLMLSETRMLYPKEYAVGQRALELVRQFCGVQLPEDEAGYIALHLVAGAADGALAYDTVKFVKAVKEIICDTYHCTFEEESLETTRLTVHLKFLAARILRHTPWQDAGLESMYTVLLQRDSRNEVCLQRINAYLRQEFDYELDHQEQVYLLIHLTKIVG</sequence>
<dbReference type="InterPro" id="IPR036650">
    <property type="entry name" value="CAT_RNA-bd_dom_sf"/>
</dbReference>
<organism evidence="5 6">
    <name type="scientific">Faecalibacterium prausnitzii M21/2</name>
    <dbReference type="NCBI Taxonomy" id="411485"/>
    <lineage>
        <taxon>Bacteria</taxon>
        <taxon>Bacillati</taxon>
        <taxon>Bacillota</taxon>
        <taxon>Clostridia</taxon>
        <taxon>Eubacteriales</taxon>
        <taxon>Oscillospiraceae</taxon>
        <taxon>Faecalibacterium</taxon>
    </lineage>
</organism>
<dbReference type="PANTHER" id="PTHR30185:SF18">
    <property type="entry name" value="TRANSCRIPTIONAL REGULATOR MTLR"/>
    <property type="match status" value="1"/>
</dbReference>
<dbReference type="Gene3D" id="2.30.24.10">
    <property type="entry name" value="CAT RNA-binding domain"/>
    <property type="match status" value="1"/>
</dbReference>
<reference evidence="5 6" key="2">
    <citation type="submission" date="2007-09" db="EMBL/GenBank/DDBJ databases">
        <authorList>
            <person name="Fulton L."/>
            <person name="Clifton S."/>
            <person name="Fulton B."/>
            <person name="Xu J."/>
            <person name="Minx P."/>
            <person name="Pepin K.H."/>
            <person name="Johnson M."/>
            <person name="Thiruvilangam P."/>
            <person name="Bhonagiri V."/>
            <person name="Nash W.E."/>
            <person name="Mardis E.R."/>
            <person name="Wilson R.K."/>
        </authorList>
    </citation>
    <scope>NUCLEOTIDE SEQUENCE [LARGE SCALE GENOMIC DNA]</scope>
    <source>
        <strain evidence="5 6">M21/2</strain>
    </source>
</reference>
<feature type="domain" description="PRD" evidence="4">
    <location>
        <begin position="238"/>
        <end position="341"/>
    </location>
</feature>
<feature type="domain" description="PRD" evidence="4">
    <location>
        <begin position="133"/>
        <end position="237"/>
    </location>
</feature>
<dbReference type="HOGENOM" id="CLU_078802_0_0_9"/>
<dbReference type="GO" id="GO:0006355">
    <property type="term" value="P:regulation of DNA-templated transcription"/>
    <property type="evidence" value="ECO:0007669"/>
    <property type="project" value="InterPro"/>
</dbReference>
<evidence type="ECO:0000259" key="4">
    <source>
        <dbReference type="PROSITE" id="PS51372"/>
    </source>
</evidence>
<evidence type="ECO:0000256" key="1">
    <source>
        <dbReference type="ARBA" id="ARBA00022737"/>
    </source>
</evidence>
<keyword evidence="1" id="KW-0677">Repeat</keyword>
<dbReference type="InterPro" id="IPR036634">
    <property type="entry name" value="PRD_sf"/>
</dbReference>
<protein>
    <submittedName>
        <fullName evidence="5">PRD domain protein</fullName>
    </submittedName>
</protein>
<dbReference type="PANTHER" id="PTHR30185">
    <property type="entry name" value="CRYPTIC BETA-GLUCOSIDE BGL OPERON ANTITERMINATOR"/>
    <property type="match status" value="1"/>
</dbReference>
<keyword evidence="3" id="KW-0804">Transcription</keyword>
<comment type="caution">
    <text evidence="5">The sequence shown here is derived from an EMBL/GenBank/DDBJ whole genome shotgun (WGS) entry which is preliminary data.</text>
</comment>
<gene>
    <name evidence="5" type="ORF">FAEPRAM212_01808</name>
</gene>
<dbReference type="Pfam" id="PF03123">
    <property type="entry name" value="CAT_RBD"/>
    <property type="match status" value="1"/>
</dbReference>
<reference evidence="5 6" key="1">
    <citation type="submission" date="2007-09" db="EMBL/GenBank/DDBJ databases">
        <title>Draft genome sequence of Faecalibacterium prausnitzii M21/2.</title>
        <authorList>
            <person name="Sudarsanam P."/>
            <person name="Ley R."/>
            <person name="Guruge J."/>
            <person name="Turnbaugh P.J."/>
            <person name="Mahowald M."/>
            <person name="Liep D."/>
            <person name="Gordon J."/>
        </authorList>
    </citation>
    <scope>NUCLEOTIDE SEQUENCE [LARGE SCALE GENOMIC DNA]</scope>
    <source>
        <strain evidence="5 6">M21/2</strain>
    </source>
</reference>
<evidence type="ECO:0000256" key="3">
    <source>
        <dbReference type="ARBA" id="ARBA00023163"/>
    </source>
</evidence>
<name>A8SBZ8_9FIRM</name>
<dbReference type="SUPFAM" id="SSF63520">
    <property type="entry name" value="PTS-regulatory domain, PRD"/>
    <property type="match status" value="2"/>
</dbReference>
<dbReference type="PROSITE" id="PS51372">
    <property type="entry name" value="PRD_2"/>
    <property type="match status" value="2"/>
</dbReference>
<dbReference type="AlphaFoldDB" id="A8SBZ8"/>
<evidence type="ECO:0000313" key="6">
    <source>
        <dbReference type="Proteomes" id="UP000005945"/>
    </source>
</evidence>
<dbReference type="InterPro" id="IPR050661">
    <property type="entry name" value="BglG_antiterminators"/>
</dbReference>
<dbReference type="InterPro" id="IPR004341">
    <property type="entry name" value="CAT_RNA-bd_dom"/>
</dbReference>
<evidence type="ECO:0000313" key="5">
    <source>
        <dbReference type="EMBL" id="EDP21483.1"/>
    </source>
</evidence>
<accession>A8SBZ8</accession>